<accession>A0AAD4N5Z4</accession>
<dbReference type="AlphaFoldDB" id="A0AAD4N5Z4"/>
<proteinExistence type="predicted"/>
<sequence length="161" mass="18583">MSSPQPLPLLLNILAWMFGVLVRFFRWLKHILLCGCILDRRKYHCSDQVEQDGTKRVHNIRYLSAFRASVLADGEDDDLLEPFLRNEGGVRRSDRSETKEDTKSLVIEIPIGKKHEFAKLLRMESVALAVLKAAVWNGGQWHNTEKGRISKVDGWLRTWIL</sequence>
<keyword evidence="1" id="KW-0812">Transmembrane</keyword>
<evidence type="ECO:0000313" key="3">
    <source>
        <dbReference type="Proteomes" id="UP001201812"/>
    </source>
</evidence>
<keyword evidence="1" id="KW-1133">Transmembrane helix</keyword>
<comment type="caution">
    <text evidence="2">The sequence shown here is derived from an EMBL/GenBank/DDBJ whole genome shotgun (WGS) entry which is preliminary data.</text>
</comment>
<protein>
    <submittedName>
        <fullName evidence="2">Uncharacterized protein</fullName>
    </submittedName>
</protein>
<keyword evidence="1" id="KW-0472">Membrane</keyword>
<gene>
    <name evidence="2" type="ORF">DdX_07302</name>
</gene>
<name>A0AAD4N5Z4_9BILA</name>
<keyword evidence="3" id="KW-1185">Reference proteome</keyword>
<organism evidence="2 3">
    <name type="scientific">Ditylenchus destructor</name>
    <dbReference type="NCBI Taxonomy" id="166010"/>
    <lineage>
        <taxon>Eukaryota</taxon>
        <taxon>Metazoa</taxon>
        <taxon>Ecdysozoa</taxon>
        <taxon>Nematoda</taxon>
        <taxon>Chromadorea</taxon>
        <taxon>Rhabditida</taxon>
        <taxon>Tylenchina</taxon>
        <taxon>Tylenchomorpha</taxon>
        <taxon>Sphaerularioidea</taxon>
        <taxon>Anguinidae</taxon>
        <taxon>Anguininae</taxon>
        <taxon>Ditylenchus</taxon>
    </lineage>
</organism>
<reference evidence="2" key="1">
    <citation type="submission" date="2022-01" db="EMBL/GenBank/DDBJ databases">
        <title>Genome Sequence Resource for Two Populations of Ditylenchus destructor, the Migratory Endoparasitic Phytonematode.</title>
        <authorList>
            <person name="Zhang H."/>
            <person name="Lin R."/>
            <person name="Xie B."/>
        </authorList>
    </citation>
    <scope>NUCLEOTIDE SEQUENCE</scope>
    <source>
        <strain evidence="2">BazhouSP</strain>
    </source>
</reference>
<dbReference type="EMBL" id="JAKKPZ010000010">
    <property type="protein sequence ID" value="KAI1716262.1"/>
    <property type="molecule type" value="Genomic_DNA"/>
</dbReference>
<evidence type="ECO:0000313" key="2">
    <source>
        <dbReference type="EMBL" id="KAI1716262.1"/>
    </source>
</evidence>
<feature type="transmembrane region" description="Helical" evidence="1">
    <location>
        <begin position="6"/>
        <end position="25"/>
    </location>
</feature>
<evidence type="ECO:0000256" key="1">
    <source>
        <dbReference type="SAM" id="Phobius"/>
    </source>
</evidence>
<dbReference type="Proteomes" id="UP001201812">
    <property type="component" value="Unassembled WGS sequence"/>
</dbReference>